<dbReference type="InterPro" id="IPR004240">
    <property type="entry name" value="EMP70"/>
</dbReference>
<dbReference type="GO" id="GO:0072657">
    <property type="term" value="P:protein localization to membrane"/>
    <property type="evidence" value="ECO:0007669"/>
    <property type="project" value="TreeGrafter"/>
</dbReference>
<sequence length="240" mass="27072">MIPLLLLAACSLLPFAAGFYLPGLAPKNYLVGDPVSLQVNALVPSQFNNSKAKAIVPYEYYNKNFQFCKPLGKEPKQIIGSLGSVLFGDRIYESPFELHILKDLKCKRLCLSEINQKSSSFISRRIQENYKMDWLIDGLPAAQLQQDPDRDRILDIGFPLGIPEVGPEKLPSINNHYDIQINYHTVDSIHYRVVGVYVSPKSINTKPDDSEEIACSSTDPMIIYPNQQNSIVYTFSVTWK</sequence>
<dbReference type="STRING" id="133381.A0A2T9ZAU5"/>
<organism evidence="8 9">
    <name type="scientific">Smittium megazygosporum</name>
    <dbReference type="NCBI Taxonomy" id="133381"/>
    <lineage>
        <taxon>Eukaryota</taxon>
        <taxon>Fungi</taxon>
        <taxon>Fungi incertae sedis</taxon>
        <taxon>Zoopagomycota</taxon>
        <taxon>Kickxellomycotina</taxon>
        <taxon>Harpellomycetes</taxon>
        <taxon>Harpellales</taxon>
        <taxon>Legeriomycetaceae</taxon>
        <taxon>Smittium</taxon>
    </lineage>
</organism>
<gene>
    <name evidence="8" type="ORF">BB560_003859</name>
</gene>
<evidence type="ECO:0000256" key="6">
    <source>
        <dbReference type="ARBA" id="ARBA00023136"/>
    </source>
</evidence>
<keyword evidence="5" id="KW-1133">Transmembrane helix</keyword>
<accession>A0A2T9ZAU5</accession>
<evidence type="ECO:0000256" key="1">
    <source>
        <dbReference type="ARBA" id="ARBA00004141"/>
    </source>
</evidence>
<dbReference type="PANTHER" id="PTHR10766">
    <property type="entry name" value="TRANSMEMBRANE 9 SUPERFAMILY PROTEIN"/>
    <property type="match status" value="1"/>
</dbReference>
<keyword evidence="3" id="KW-0812">Transmembrane</keyword>
<comment type="subcellular location">
    <subcellularLocation>
        <location evidence="1">Membrane</location>
        <topology evidence="1">Multi-pass membrane protein</topology>
    </subcellularLocation>
</comment>
<feature type="non-terminal residue" evidence="8">
    <location>
        <position position="240"/>
    </location>
</feature>
<dbReference type="GO" id="GO:0007034">
    <property type="term" value="P:vacuolar transport"/>
    <property type="evidence" value="ECO:0007669"/>
    <property type="project" value="TreeGrafter"/>
</dbReference>
<name>A0A2T9ZAU5_9FUNG</name>
<protein>
    <recommendedName>
        <fullName evidence="7">Transmembrane 9 superfamily member</fullName>
    </recommendedName>
</protein>
<evidence type="ECO:0000256" key="4">
    <source>
        <dbReference type="ARBA" id="ARBA00022729"/>
    </source>
</evidence>
<feature type="signal peptide" evidence="7">
    <location>
        <begin position="1"/>
        <end position="18"/>
    </location>
</feature>
<evidence type="ECO:0000313" key="9">
    <source>
        <dbReference type="Proteomes" id="UP000245609"/>
    </source>
</evidence>
<dbReference type="Proteomes" id="UP000245609">
    <property type="component" value="Unassembled WGS sequence"/>
</dbReference>
<evidence type="ECO:0000256" key="7">
    <source>
        <dbReference type="RuleBase" id="RU363079"/>
    </source>
</evidence>
<dbReference type="GO" id="GO:0016020">
    <property type="term" value="C:membrane"/>
    <property type="evidence" value="ECO:0007669"/>
    <property type="project" value="UniProtKB-SubCell"/>
</dbReference>
<comment type="caution">
    <text evidence="8">The sequence shown here is derived from an EMBL/GenBank/DDBJ whole genome shotgun (WGS) entry which is preliminary data.</text>
</comment>
<evidence type="ECO:0000256" key="2">
    <source>
        <dbReference type="ARBA" id="ARBA00005227"/>
    </source>
</evidence>
<proteinExistence type="inferred from homology"/>
<dbReference type="GO" id="GO:0005737">
    <property type="term" value="C:cytoplasm"/>
    <property type="evidence" value="ECO:0007669"/>
    <property type="project" value="UniProtKB-ARBA"/>
</dbReference>
<dbReference type="PANTHER" id="PTHR10766:SF111">
    <property type="entry name" value="TRANSMEMBRANE 9 SUPERFAMILY MEMBER 2"/>
    <property type="match status" value="1"/>
</dbReference>
<dbReference type="AlphaFoldDB" id="A0A2T9ZAU5"/>
<evidence type="ECO:0000256" key="5">
    <source>
        <dbReference type="ARBA" id="ARBA00022989"/>
    </source>
</evidence>
<dbReference type="Pfam" id="PF02990">
    <property type="entry name" value="EMP70"/>
    <property type="match status" value="1"/>
</dbReference>
<dbReference type="OrthoDB" id="1666796at2759"/>
<feature type="chain" id="PRO_5015368459" description="Transmembrane 9 superfamily member" evidence="7">
    <location>
        <begin position="19"/>
        <end position="240"/>
    </location>
</feature>
<reference evidence="8 9" key="1">
    <citation type="journal article" date="2018" name="MBio">
        <title>Comparative Genomics Reveals the Core Gene Toolbox for the Fungus-Insect Symbiosis.</title>
        <authorList>
            <person name="Wang Y."/>
            <person name="Stata M."/>
            <person name="Wang W."/>
            <person name="Stajich J.E."/>
            <person name="White M.M."/>
            <person name="Moncalvo J.M."/>
        </authorList>
    </citation>
    <scope>NUCLEOTIDE SEQUENCE [LARGE SCALE GENOMIC DNA]</scope>
    <source>
        <strain evidence="8 9">SC-DP-2</strain>
    </source>
</reference>
<evidence type="ECO:0000313" key="8">
    <source>
        <dbReference type="EMBL" id="PVV01711.1"/>
    </source>
</evidence>
<keyword evidence="9" id="KW-1185">Reference proteome</keyword>
<keyword evidence="6" id="KW-0472">Membrane</keyword>
<comment type="similarity">
    <text evidence="2 7">Belongs to the nonaspanin (TM9SF) (TC 9.A.2) family.</text>
</comment>
<dbReference type="EMBL" id="MBFS01000863">
    <property type="protein sequence ID" value="PVV01711.1"/>
    <property type="molecule type" value="Genomic_DNA"/>
</dbReference>
<keyword evidence="4 7" id="KW-0732">Signal</keyword>
<evidence type="ECO:0000256" key="3">
    <source>
        <dbReference type="ARBA" id="ARBA00022692"/>
    </source>
</evidence>